<dbReference type="EC" id="2.7.13.3" evidence="2"/>
<evidence type="ECO:0000313" key="7">
    <source>
        <dbReference type="Proteomes" id="UP000217265"/>
    </source>
</evidence>
<keyword evidence="7" id="KW-1185">Reference proteome</keyword>
<evidence type="ECO:0000256" key="3">
    <source>
        <dbReference type="ARBA" id="ARBA00022553"/>
    </source>
</evidence>
<dbReference type="PANTHER" id="PTHR43547:SF2">
    <property type="entry name" value="HYBRID SIGNAL TRANSDUCTION HISTIDINE KINASE C"/>
    <property type="match status" value="1"/>
</dbReference>
<protein>
    <recommendedName>
        <fullName evidence="2">histidine kinase</fullName>
        <ecNumber evidence="2">2.7.13.3</ecNumber>
    </recommendedName>
</protein>
<dbReference type="PRINTS" id="PR00344">
    <property type="entry name" value="BCTRLSENSOR"/>
</dbReference>
<dbReference type="SUPFAM" id="SSF47384">
    <property type="entry name" value="Homodimeric domain of signal transducing histidine kinase"/>
    <property type="match status" value="1"/>
</dbReference>
<sequence length="665" mass="72400">MTFSTALWALIAALIIGVAAVCVNPRRLLNRMVLSTCAHLAVWLGCLHFAFVGNPGIEWRQRAAMVAAGLVWQLWLLKSAVLKPVMTPGARLAASWPWLVFWAALAAVTFGGHFVGVDAGSGRTVYGAAYYAYAVLFLTGCVGLVGQTFWAMRGLQGGRRLELQVLMLGGAVAAFCGLSMVLIDSWLVAPGLLRLMPLAVMVCCGGTVWAVVTTRVLDARHILALCLERIGLVATVGLFVWGIEQLGAQFVGPTVAFVLALAFGLWFAAEISPWMQELFQRQTKGNRVRHAAFEVAREELRPDAMEEAFVKLLKEWAGCERVVILMGSHGRLTGDGLEFAVDSPEMKALSALRWVTPERLAREKPTAERLALQGLLEKHGFGVIAASIGPSPALVVGLSVPLSQRPYTYPEVGVLLQLAAIIENSLSRAHYLMKAQHAEQLATVGLLGASIAHEIRNPLVSIKTFVQLLPNHYQEPTFRDKFFRLIGDEVGRIDRLTEQLLDLSAPRVFSSREVEAHPLLRSCLDLMAAKAEDKGVRLLVEFEAESDQVFTDPNAIKQVMLNLGFNAIQALERHTGERWLRLKTRKVADNVEIAVEDSGPGLAPEAWARLFQPFQSTKSSGFGLGLAICKDILSSLQASITADPPEAGRGATFRIVLPCPPPPIS</sequence>
<feature type="transmembrane region" description="Helical" evidence="4">
    <location>
        <begin position="6"/>
        <end position="25"/>
    </location>
</feature>
<feature type="transmembrane region" description="Helical" evidence="4">
    <location>
        <begin position="98"/>
        <end position="116"/>
    </location>
</feature>
<dbReference type="SMART" id="SM00388">
    <property type="entry name" value="HisKA"/>
    <property type="match status" value="1"/>
</dbReference>
<dbReference type="SUPFAM" id="SSF55874">
    <property type="entry name" value="ATPase domain of HSP90 chaperone/DNA topoisomerase II/histidine kinase"/>
    <property type="match status" value="1"/>
</dbReference>
<feature type="transmembrane region" description="Helical" evidence="4">
    <location>
        <begin position="249"/>
        <end position="269"/>
    </location>
</feature>
<evidence type="ECO:0000313" key="6">
    <source>
        <dbReference type="EMBL" id="ATC62510.1"/>
    </source>
</evidence>
<dbReference type="GO" id="GO:0000155">
    <property type="term" value="F:phosphorelay sensor kinase activity"/>
    <property type="evidence" value="ECO:0007669"/>
    <property type="project" value="InterPro"/>
</dbReference>
<dbReference type="InterPro" id="IPR036097">
    <property type="entry name" value="HisK_dim/P_sf"/>
</dbReference>
<feature type="transmembrane region" description="Helical" evidence="4">
    <location>
        <begin position="32"/>
        <end position="53"/>
    </location>
</feature>
<dbReference type="Pfam" id="PF02518">
    <property type="entry name" value="HATPase_c"/>
    <property type="match status" value="1"/>
</dbReference>
<dbReference type="Pfam" id="PF00512">
    <property type="entry name" value="HisKA"/>
    <property type="match status" value="1"/>
</dbReference>
<dbReference type="RefSeq" id="WP_096054145.1">
    <property type="nucleotide sequence ID" value="NZ_CP023344.1"/>
</dbReference>
<dbReference type="PROSITE" id="PS50109">
    <property type="entry name" value="HIS_KIN"/>
    <property type="match status" value="1"/>
</dbReference>
<feature type="transmembrane region" description="Helical" evidence="4">
    <location>
        <begin position="163"/>
        <end position="183"/>
    </location>
</feature>
<dbReference type="InterPro" id="IPR003661">
    <property type="entry name" value="HisK_dim/P_dom"/>
</dbReference>
<dbReference type="InterPro" id="IPR003594">
    <property type="entry name" value="HATPase_dom"/>
</dbReference>
<reference evidence="6 7" key="1">
    <citation type="submission" date="2017-09" db="EMBL/GenBank/DDBJ databases">
        <title>Complete genome sequence of Verrucomicrobial strain HZ-65, isolated from freshwater.</title>
        <authorList>
            <person name="Choi A."/>
        </authorList>
    </citation>
    <scope>NUCLEOTIDE SEQUENCE [LARGE SCALE GENOMIC DNA]</scope>
    <source>
        <strain evidence="6 7">HZ-65</strain>
    </source>
</reference>
<feature type="transmembrane region" description="Helical" evidence="4">
    <location>
        <begin position="128"/>
        <end position="151"/>
    </location>
</feature>
<feature type="domain" description="Histidine kinase" evidence="5">
    <location>
        <begin position="450"/>
        <end position="661"/>
    </location>
</feature>
<dbReference type="SMART" id="SM00387">
    <property type="entry name" value="HATPase_c"/>
    <property type="match status" value="1"/>
</dbReference>
<comment type="catalytic activity">
    <reaction evidence="1">
        <text>ATP + protein L-histidine = ADP + protein N-phospho-L-histidine.</text>
        <dbReference type="EC" id="2.7.13.3"/>
    </reaction>
</comment>
<feature type="transmembrane region" description="Helical" evidence="4">
    <location>
        <begin position="224"/>
        <end position="243"/>
    </location>
</feature>
<evidence type="ECO:0000256" key="2">
    <source>
        <dbReference type="ARBA" id="ARBA00012438"/>
    </source>
</evidence>
<keyword evidence="4" id="KW-0472">Membrane</keyword>
<evidence type="ECO:0000256" key="4">
    <source>
        <dbReference type="SAM" id="Phobius"/>
    </source>
</evidence>
<dbReference type="AlphaFoldDB" id="A0A290Q5R8"/>
<name>A0A290Q5R8_9BACT</name>
<dbReference type="InterPro" id="IPR005467">
    <property type="entry name" value="His_kinase_dom"/>
</dbReference>
<dbReference type="CDD" id="cd00082">
    <property type="entry name" value="HisKA"/>
    <property type="match status" value="1"/>
</dbReference>
<dbReference type="Proteomes" id="UP000217265">
    <property type="component" value="Chromosome"/>
</dbReference>
<proteinExistence type="predicted"/>
<evidence type="ECO:0000256" key="1">
    <source>
        <dbReference type="ARBA" id="ARBA00000085"/>
    </source>
</evidence>
<dbReference type="Gene3D" id="1.10.287.130">
    <property type="match status" value="1"/>
</dbReference>
<organism evidence="6 7">
    <name type="scientific">Nibricoccus aquaticus</name>
    <dbReference type="NCBI Taxonomy" id="2576891"/>
    <lineage>
        <taxon>Bacteria</taxon>
        <taxon>Pseudomonadati</taxon>
        <taxon>Verrucomicrobiota</taxon>
        <taxon>Opitutia</taxon>
        <taxon>Opitutales</taxon>
        <taxon>Opitutaceae</taxon>
        <taxon>Nibricoccus</taxon>
    </lineage>
</organism>
<keyword evidence="4" id="KW-0812">Transmembrane</keyword>
<dbReference type="OrthoDB" id="9815750at2"/>
<accession>A0A290Q5R8</accession>
<dbReference type="InterPro" id="IPR036890">
    <property type="entry name" value="HATPase_C_sf"/>
</dbReference>
<keyword evidence="3" id="KW-0597">Phosphoprotein</keyword>
<dbReference type="EMBL" id="CP023344">
    <property type="protein sequence ID" value="ATC62510.1"/>
    <property type="molecule type" value="Genomic_DNA"/>
</dbReference>
<feature type="transmembrane region" description="Helical" evidence="4">
    <location>
        <begin position="195"/>
        <end position="212"/>
    </location>
</feature>
<dbReference type="PANTHER" id="PTHR43547">
    <property type="entry name" value="TWO-COMPONENT HISTIDINE KINASE"/>
    <property type="match status" value="1"/>
</dbReference>
<dbReference type="InterPro" id="IPR004358">
    <property type="entry name" value="Sig_transdc_His_kin-like_C"/>
</dbReference>
<dbReference type="Gene3D" id="3.30.565.10">
    <property type="entry name" value="Histidine kinase-like ATPase, C-terminal domain"/>
    <property type="match status" value="1"/>
</dbReference>
<gene>
    <name evidence="6" type="ORF">CMV30_00145</name>
</gene>
<dbReference type="KEGG" id="vbh:CMV30_00145"/>
<keyword evidence="4" id="KW-1133">Transmembrane helix</keyword>
<evidence type="ECO:0000259" key="5">
    <source>
        <dbReference type="PROSITE" id="PS50109"/>
    </source>
</evidence>